<evidence type="ECO:0000313" key="2">
    <source>
        <dbReference type="Proteomes" id="UP000199249"/>
    </source>
</evidence>
<dbReference type="RefSeq" id="WP_175470845.1">
    <property type="nucleotide sequence ID" value="NZ_FNOV01000002.1"/>
</dbReference>
<keyword evidence="2" id="KW-1185">Reference proteome</keyword>
<dbReference type="STRING" id="651662.SAMN04488069_102203"/>
<accession>A0A1H3D2T3</accession>
<gene>
    <name evidence="1" type="ORF">SAMN04488069_102203</name>
</gene>
<sequence>MPNIYQQCSRCIMDTTVPGITFDAQGECNFCALHDKMDRACPLGKLASGTCRTWRPI</sequence>
<name>A0A1H3D2T3_9BACT</name>
<evidence type="ECO:0000313" key="1">
    <source>
        <dbReference type="EMBL" id="SDX60697.1"/>
    </source>
</evidence>
<dbReference type="Proteomes" id="UP000199249">
    <property type="component" value="Unassembled WGS sequence"/>
</dbReference>
<dbReference type="EMBL" id="FNOV01000002">
    <property type="protein sequence ID" value="SDX60697.1"/>
    <property type="molecule type" value="Genomic_DNA"/>
</dbReference>
<proteinExistence type="predicted"/>
<protein>
    <submittedName>
        <fullName evidence="1">Uncharacterized protein</fullName>
    </submittedName>
</protein>
<dbReference type="AlphaFoldDB" id="A0A1H3D2T3"/>
<organism evidence="1 2">
    <name type="scientific">Hymenobacter psychrophilus</name>
    <dbReference type="NCBI Taxonomy" id="651662"/>
    <lineage>
        <taxon>Bacteria</taxon>
        <taxon>Pseudomonadati</taxon>
        <taxon>Bacteroidota</taxon>
        <taxon>Cytophagia</taxon>
        <taxon>Cytophagales</taxon>
        <taxon>Hymenobacteraceae</taxon>
        <taxon>Hymenobacter</taxon>
    </lineage>
</organism>
<reference evidence="2" key="1">
    <citation type="submission" date="2016-10" db="EMBL/GenBank/DDBJ databases">
        <authorList>
            <person name="Varghese N."/>
            <person name="Submissions S."/>
        </authorList>
    </citation>
    <scope>NUCLEOTIDE SEQUENCE [LARGE SCALE GENOMIC DNA]</scope>
    <source>
        <strain evidence="2">CGMCC 1.8975</strain>
    </source>
</reference>